<feature type="domain" description="HTH araC/xylS-type" evidence="5">
    <location>
        <begin position="162"/>
        <end position="264"/>
    </location>
</feature>
<dbReference type="SUPFAM" id="SSF46689">
    <property type="entry name" value="Homeodomain-like"/>
    <property type="match status" value="1"/>
</dbReference>
<keyword evidence="7" id="KW-1185">Reference proteome</keyword>
<comment type="function">
    <text evidence="4">Regulatory protein of the TOL plasmid xyl operons. XylS activates the xylXYZLTEGFJQKIH operon required for the degradation of toluene, m-xylene and p-xylene.</text>
</comment>
<dbReference type="PANTHER" id="PTHR46796">
    <property type="entry name" value="HTH-TYPE TRANSCRIPTIONAL ACTIVATOR RHAS-RELATED"/>
    <property type="match status" value="1"/>
</dbReference>
<evidence type="ECO:0000256" key="3">
    <source>
        <dbReference type="ARBA" id="ARBA00023163"/>
    </source>
</evidence>
<dbReference type="InterPro" id="IPR018060">
    <property type="entry name" value="HTH_AraC"/>
</dbReference>
<dbReference type="InterPro" id="IPR009057">
    <property type="entry name" value="Homeodomain-like_sf"/>
</dbReference>
<dbReference type="PROSITE" id="PS01124">
    <property type="entry name" value="HTH_ARAC_FAMILY_2"/>
    <property type="match status" value="1"/>
</dbReference>
<dbReference type="SMART" id="SM00342">
    <property type="entry name" value="HTH_ARAC"/>
    <property type="match status" value="1"/>
</dbReference>
<accession>A0A840UMR6</accession>
<gene>
    <name evidence="6" type="ORF">HNR38_002443</name>
</gene>
<dbReference type="Gene3D" id="1.10.10.60">
    <property type="entry name" value="Homeodomain-like"/>
    <property type="match status" value="1"/>
</dbReference>
<keyword evidence="1" id="KW-0805">Transcription regulation</keyword>
<dbReference type="Pfam" id="PF12833">
    <property type="entry name" value="HTH_18"/>
    <property type="match status" value="1"/>
</dbReference>
<dbReference type="GO" id="GO:0003700">
    <property type="term" value="F:DNA-binding transcription factor activity"/>
    <property type="evidence" value="ECO:0007669"/>
    <property type="project" value="InterPro"/>
</dbReference>
<proteinExistence type="predicted"/>
<evidence type="ECO:0000256" key="2">
    <source>
        <dbReference type="ARBA" id="ARBA00023125"/>
    </source>
</evidence>
<evidence type="ECO:0000313" key="6">
    <source>
        <dbReference type="EMBL" id="MBB5321948.1"/>
    </source>
</evidence>
<reference evidence="6 7" key="1">
    <citation type="submission" date="2020-08" db="EMBL/GenBank/DDBJ databases">
        <title>Genomic Encyclopedia of Type Strains, Phase IV (KMG-IV): sequencing the most valuable type-strain genomes for metagenomic binning, comparative biology and taxonomic classification.</title>
        <authorList>
            <person name="Goeker M."/>
        </authorList>
    </citation>
    <scope>NUCLEOTIDE SEQUENCE [LARGE SCALE GENOMIC DNA]</scope>
    <source>
        <strain evidence="6 7">DSM 22359</strain>
    </source>
</reference>
<dbReference type="EMBL" id="JACHFE010000006">
    <property type="protein sequence ID" value="MBB5321948.1"/>
    <property type="molecule type" value="Genomic_DNA"/>
</dbReference>
<protein>
    <submittedName>
        <fullName evidence="6">AraC-like DNA-binding protein</fullName>
    </submittedName>
</protein>
<dbReference type="InterPro" id="IPR046532">
    <property type="entry name" value="DUF6597"/>
</dbReference>
<evidence type="ECO:0000259" key="5">
    <source>
        <dbReference type="PROSITE" id="PS01124"/>
    </source>
</evidence>
<sequence length="277" mass="31442">MALVSIRNRVAGIHSKQPWFVLSAADHYDLIESDTPAISHFYSFKANPLNGMTFAVPDGCVDIVFDCDDAGPSAKVCGTTLEARSAELKQDHLYFGVRFSLGMVPDFLDVSAEGLVDHELSFLDAVKGSKTVFDQVVSEREFAGRVTVLRNFLRDKNVRRVSRLSLEVVQAICEAKGDIRVHQLRELTGFCTRTLQRQFHRDLGMSPKAFSRIIRCQSAIYDINHRDSVAFSDLACDLGFSDQSHFLREFKRFVSATPLEYQQQVRQKTYLERIRYC</sequence>
<dbReference type="Proteomes" id="UP000591735">
    <property type="component" value="Unassembled WGS sequence"/>
</dbReference>
<dbReference type="RefSeq" id="WP_183704538.1">
    <property type="nucleotide sequence ID" value="NZ_JACHFE010000006.1"/>
</dbReference>
<dbReference type="Pfam" id="PF20240">
    <property type="entry name" value="DUF6597"/>
    <property type="match status" value="1"/>
</dbReference>
<dbReference type="GO" id="GO:0043565">
    <property type="term" value="F:sequence-specific DNA binding"/>
    <property type="evidence" value="ECO:0007669"/>
    <property type="project" value="InterPro"/>
</dbReference>
<dbReference type="InterPro" id="IPR050204">
    <property type="entry name" value="AraC_XylS_family_regulators"/>
</dbReference>
<comment type="caution">
    <text evidence="6">The sequence shown here is derived from an EMBL/GenBank/DDBJ whole genome shotgun (WGS) entry which is preliminary data.</text>
</comment>
<dbReference type="AlphaFoldDB" id="A0A840UMR6"/>
<keyword evidence="2 6" id="KW-0238">DNA-binding</keyword>
<evidence type="ECO:0000256" key="1">
    <source>
        <dbReference type="ARBA" id="ARBA00023015"/>
    </source>
</evidence>
<keyword evidence="3" id="KW-0804">Transcription</keyword>
<organism evidence="6 7">
    <name type="scientific">Marinobacter oulmenensis</name>
    <dbReference type="NCBI Taxonomy" id="643747"/>
    <lineage>
        <taxon>Bacteria</taxon>
        <taxon>Pseudomonadati</taxon>
        <taxon>Pseudomonadota</taxon>
        <taxon>Gammaproteobacteria</taxon>
        <taxon>Pseudomonadales</taxon>
        <taxon>Marinobacteraceae</taxon>
        <taxon>Marinobacter</taxon>
    </lineage>
</organism>
<evidence type="ECO:0000313" key="7">
    <source>
        <dbReference type="Proteomes" id="UP000591735"/>
    </source>
</evidence>
<evidence type="ECO:0000256" key="4">
    <source>
        <dbReference type="ARBA" id="ARBA00037345"/>
    </source>
</evidence>
<name>A0A840UMR6_9GAMM</name>